<name>A0A8B6BXW7_MYTGA</name>
<dbReference type="InterPro" id="IPR029021">
    <property type="entry name" value="Prot-tyrosine_phosphatase-like"/>
</dbReference>
<feature type="domain" description="Tyrosine-protein phosphatase" evidence="1">
    <location>
        <begin position="53"/>
        <end position="295"/>
    </location>
</feature>
<gene>
    <name evidence="2" type="ORF">MGAL_10B041782</name>
</gene>
<sequence length="306" mass="35411">MTKVKAHIYGETHANHAYQNDQHTAEIEVTTTDNYINEAQIVERYDVSDLTKRYQNREYFQHSLRAEFKLLNYSADDPEQLNSPYEIVNTGSRQDEKQLHLNSSTLDVLYTNNVSVLLEPPQKDLAEQFWTIVDNQCVDNIILLAKGNEKISEFYPMLDDILRINYFEIYLDSAERMNKNIMLLTLNLQNKTTQSIRQIKMFKTNVSEYPTVQTLCFVVDKASEIRGAPVLIINSKMADLSVCGVLTVCLNVIYAIKNGSPFSVLGNAMVANKNNRRFFKNCDDYELCYKVLERYLEAVQTYDFIE</sequence>
<dbReference type="Proteomes" id="UP000596742">
    <property type="component" value="Unassembled WGS sequence"/>
</dbReference>
<proteinExistence type="predicted"/>
<dbReference type="EMBL" id="UYJE01000778">
    <property type="protein sequence ID" value="VDH96395.1"/>
    <property type="molecule type" value="Genomic_DNA"/>
</dbReference>
<dbReference type="Pfam" id="PF00102">
    <property type="entry name" value="Y_phosphatase"/>
    <property type="match status" value="1"/>
</dbReference>
<organism evidence="2 3">
    <name type="scientific">Mytilus galloprovincialis</name>
    <name type="common">Mediterranean mussel</name>
    <dbReference type="NCBI Taxonomy" id="29158"/>
    <lineage>
        <taxon>Eukaryota</taxon>
        <taxon>Metazoa</taxon>
        <taxon>Spiralia</taxon>
        <taxon>Lophotrochozoa</taxon>
        <taxon>Mollusca</taxon>
        <taxon>Bivalvia</taxon>
        <taxon>Autobranchia</taxon>
        <taxon>Pteriomorphia</taxon>
        <taxon>Mytilida</taxon>
        <taxon>Mytiloidea</taxon>
        <taxon>Mytilidae</taxon>
        <taxon>Mytilinae</taxon>
        <taxon>Mytilus</taxon>
    </lineage>
</organism>
<dbReference type="OrthoDB" id="6179430at2759"/>
<protein>
    <recommendedName>
        <fullName evidence="1">Tyrosine-protein phosphatase domain-containing protein</fullName>
    </recommendedName>
</protein>
<dbReference type="AlphaFoldDB" id="A0A8B6BXW7"/>
<evidence type="ECO:0000259" key="1">
    <source>
        <dbReference type="PROSITE" id="PS50055"/>
    </source>
</evidence>
<dbReference type="InterPro" id="IPR000242">
    <property type="entry name" value="PTP_cat"/>
</dbReference>
<accession>A0A8B6BXW7</accession>
<dbReference type="Gene3D" id="3.90.190.10">
    <property type="entry name" value="Protein tyrosine phosphatase superfamily"/>
    <property type="match status" value="1"/>
</dbReference>
<reference evidence="2" key="1">
    <citation type="submission" date="2018-11" db="EMBL/GenBank/DDBJ databases">
        <authorList>
            <person name="Alioto T."/>
            <person name="Alioto T."/>
        </authorList>
    </citation>
    <scope>NUCLEOTIDE SEQUENCE</scope>
</reference>
<dbReference type="PROSITE" id="PS50055">
    <property type="entry name" value="TYR_PHOSPHATASE_PTP"/>
    <property type="match status" value="1"/>
</dbReference>
<evidence type="ECO:0000313" key="3">
    <source>
        <dbReference type="Proteomes" id="UP000596742"/>
    </source>
</evidence>
<dbReference type="GO" id="GO:0004725">
    <property type="term" value="F:protein tyrosine phosphatase activity"/>
    <property type="evidence" value="ECO:0007669"/>
    <property type="project" value="InterPro"/>
</dbReference>
<keyword evidence="3" id="KW-1185">Reference proteome</keyword>
<comment type="caution">
    <text evidence="2">The sequence shown here is derived from an EMBL/GenBank/DDBJ whole genome shotgun (WGS) entry which is preliminary data.</text>
</comment>
<dbReference type="SUPFAM" id="SSF52799">
    <property type="entry name" value="(Phosphotyrosine protein) phosphatases II"/>
    <property type="match status" value="1"/>
</dbReference>
<evidence type="ECO:0000313" key="2">
    <source>
        <dbReference type="EMBL" id="VDH96395.1"/>
    </source>
</evidence>